<evidence type="ECO:0000313" key="3">
    <source>
        <dbReference type="Proteomes" id="UP000824469"/>
    </source>
</evidence>
<name>A0AA38FK76_TAXCH</name>
<protein>
    <submittedName>
        <fullName evidence="2">Uncharacterized protein</fullName>
    </submittedName>
</protein>
<feature type="region of interest" description="Disordered" evidence="1">
    <location>
        <begin position="1"/>
        <end position="53"/>
    </location>
</feature>
<feature type="compositionally biased region" description="Basic residues" evidence="1">
    <location>
        <begin position="41"/>
        <end position="53"/>
    </location>
</feature>
<feature type="non-terminal residue" evidence="2">
    <location>
        <position position="53"/>
    </location>
</feature>
<evidence type="ECO:0000313" key="2">
    <source>
        <dbReference type="EMBL" id="KAH9305341.1"/>
    </source>
</evidence>
<organism evidence="2 3">
    <name type="scientific">Taxus chinensis</name>
    <name type="common">Chinese yew</name>
    <name type="synonym">Taxus wallichiana var. chinensis</name>
    <dbReference type="NCBI Taxonomy" id="29808"/>
    <lineage>
        <taxon>Eukaryota</taxon>
        <taxon>Viridiplantae</taxon>
        <taxon>Streptophyta</taxon>
        <taxon>Embryophyta</taxon>
        <taxon>Tracheophyta</taxon>
        <taxon>Spermatophyta</taxon>
        <taxon>Pinopsida</taxon>
        <taxon>Pinidae</taxon>
        <taxon>Conifers II</taxon>
        <taxon>Cupressales</taxon>
        <taxon>Taxaceae</taxon>
        <taxon>Taxus</taxon>
    </lineage>
</organism>
<accession>A0AA38FK76</accession>
<keyword evidence="3" id="KW-1185">Reference proteome</keyword>
<reference evidence="2 3" key="1">
    <citation type="journal article" date="2021" name="Nat. Plants">
        <title>The Taxus genome provides insights into paclitaxel biosynthesis.</title>
        <authorList>
            <person name="Xiong X."/>
            <person name="Gou J."/>
            <person name="Liao Q."/>
            <person name="Li Y."/>
            <person name="Zhou Q."/>
            <person name="Bi G."/>
            <person name="Li C."/>
            <person name="Du R."/>
            <person name="Wang X."/>
            <person name="Sun T."/>
            <person name="Guo L."/>
            <person name="Liang H."/>
            <person name="Lu P."/>
            <person name="Wu Y."/>
            <person name="Zhang Z."/>
            <person name="Ro D.K."/>
            <person name="Shang Y."/>
            <person name="Huang S."/>
            <person name="Yan J."/>
        </authorList>
    </citation>
    <scope>NUCLEOTIDE SEQUENCE [LARGE SCALE GENOMIC DNA]</scope>
    <source>
        <strain evidence="2">Ta-2019</strain>
    </source>
</reference>
<dbReference type="EMBL" id="JAHRHJ020000008">
    <property type="protein sequence ID" value="KAH9305341.1"/>
    <property type="molecule type" value="Genomic_DNA"/>
</dbReference>
<proteinExistence type="predicted"/>
<dbReference type="Proteomes" id="UP000824469">
    <property type="component" value="Unassembled WGS sequence"/>
</dbReference>
<evidence type="ECO:0000256" key="1">
    <source>
        <dbReference type="SAM" id="MobiDB-lite"/>
    </source>
</evidence>
<dbReference type="AlphaFoldDB" id="A0AA38FK76"/>
<gene>
    <name evidence="2" type="ORF">KI387_009745</name>
</gene>
<sequence length="53" mass="5987">MDANRPVRPKSAQGALCHLGQKHEKGAKEPAGPRTNDITPRARRRKVKKSKWK</sequence>
<comment type="caution">
    <text evidence="2">The sequence shown here is derived from an EMBL/GenBank/DDBJ whole genome shotgun (WGS) entry which is preliminary data.</text>
</comment>